<keyword evidence="2" id="KW-0812">Transmembrane</keyword>
<evidence type="ECO:0000313" key="4">
    <source>
        <dbReference type="Proteomes" id="UP001445335"/>
    </source>
</evidence>
<feature type="compositionally biased region" description="Basic and acidic residues" evidence="1">
    <location>
        <begin position="134"/>
        <end position="155"/>
    </location>
</feature>
<feature type="compositionally biased region" description="Low complexity" evidence="1">
    <location>
        <begin position="165"/>
        <end position="188"/>
    </location>
</feature>
<keyword evidence="2" id="KW-0472">Membrane</keyword>
<evidence type="ECO:0000256" key="1">
    <source>
        <dbReference type="SAM" id="MobiDB-lite"/>
    </source>
</evidence>
<feature type="transmembrane region" description="Helical" evidence="2">
    <location>
        <begin position="20"/>
        <end position="41"/>
    </location>
</feature>
<feature type="compositionally biased region" description="Basic and acidic residues" evidence="1">
    <location>
        <begin position="334"/>
        <end position="350"/>
    </location>
</feature>
<gene>
    <name evidence="3" type="ORF">WJX81_001610</name>
</gene>
<protein>
    <recommendedName>
        <fullName evidence="5">Transmembrane protein</fullName>
    </recommendedName>
</protein>
<dbReference type="Proteomes" id="UP001445335">
    <property type="component" value="Unassembled WGS sequence"/>
</dbReference>
<proteinExistence type="predicted"/>
<reference evidence="3 4" key="1">
    <citation type="journal article" date="2024" name="Nat. Commun.">
        <title>Phylogenomics reveals the evolutionary origins of lichenization in chlorophyte algae.</title>
        <authorList>
            <person name="Puginier C."/>
            <person name="Libourel C."/>
            <person name="Otte J."/>
            <person name="Skaloud P."/>
            <person name="Haon M."/>
            <person name="Grisel S."/>
            <person name="Petersen M."/>
            <person name="Berrin J.G."/>
            <person name="Delaux P.M."/>
            <person name="Dal Grande F."/>
            <person name="Keller J."/>
        </authorList>
    </citation>
    <scope>NUCLEOTIDE SEQUENCE [LARGE SCALE GENOMIC DNA]</scope>
    <source>
        <strain evidence="3 4">SAG 245.80</strain>
    </source>
</reference>
<feature type="compositionally biased region" description="Acidic residues" evidence="1">
    <location>
        <begin position="197"/>
        <end position="211"/>
    </location>
</feature>
<keyword evidence="4" id="KW-1185">Reference proteome</keyword>
<evidence type="ECO:0008006" key="5">
    <source>
        <dbReference type="Google" id="ProtNLM"/>
    </source>
</evidence>
<feature type="region of interest" description="Disordered" evidence="1">
    <location>
        <begin position="325"/>
        <end position="357"/>
    </location>
</feature>
<evidence type="ECO:0000313" key="3">
    <source>
        <dbReference type="EMBL" id="KAK9827633.1"/>
    </source>
</evidence>
<organism evidence="3 4">
    <name type="scientific">Elliptochloris bilobata</name>
    <dbReference type="NCBI Taxonomy" id="381761"/>
    <lineage>
        <taxon>Eukaryota</taxon>
        <taxon>Viridiplantae</taxon>
        <taxon>Chlorophyta</taxon>
        <taxon>core chlorophytes</taxon>
        <taxon>Trebouxiophyceae</taxon>
        <taxon>Trebouxiophyceae incertae sedis</taxon>
        <taxon>Elliptochloris clade</taxon>
        <taxon>Elliptochloris</taxon>
    </lineage>
</organism>
<sequence length="357" mass="38448">MLLTEYYHHASRKYRSQFVWVKRCCLGVAVCTAFVLCTSLLSTPSSGVRSSRLVNFNGTETEYSPGVFDRLTGHFQRARDTLWSWGGFWDDLDADDEYWEEEDGEPAEEPELWDEVTGEENDAAYAVTDTRADAAEEMARERAEKVGQRAGKPAEGKLAAAKPMGSKPAGSKPAGSKAAGGKPAGGKPDPAEKAAEDALEEAEEERAEMEAEAVGLELPSRLGKHAAPAGISADEDIPADVKDSELADLQAGKPDAAAEALPQLEEEALEKEEVAEEKEAVAEAAWEKKEELEVKMEAAEDAGDTTAQELEPLVEAAEAEYEKKEADADAALKAAEKAEEAATQAAKEKPAGFWGRL</sequence>
<feature type="region of interest" description="Disordered" evidence="1">
    <location>
        <begin position="134"/>
        <end position="220"/>
    </location>
</feature>
<evidence type="ECO:0000256" key="2">
    <source>
        <dbReference type="SAM" id="Phobius"/>
    </source>
</evidence>
<dbReference type="EMBL" id="JALJOU010000056">
    <property type="protein sequence ID" value="KAK9827633.1"/>
    <property type="molecule type" value="Genomic_DNA"/>
</dbReference>
<keyword evidence="2" id="KW-1133">Transmembrane helix</keyword>
<accession>A0AAW1R289</accession>
<comment type="caution">
    <text evidence="3">The sequence shown here is derived from an EMBL/GenBank/DDBJ whole genome shotgun (WGS) entry which is preliminary data.</text>
</comment>
<name>A0AAW1R289_9CHLO</name>
<dbReference type="AlphaFoldDB" id="A0AAW1R289"/>